<dbReference type="EMBL" id="JBHSTT010000043">
    <property type="protein sequence ID" value="MFC6390358.1"/>
    <property type="molecule type" value="Genomic_DNA"/>
</dbReference>
<keyword evidence="7" id="KW-1185">Reference proteome</keyword>
<dbReference type="Gene3D" id="3.40.190.290">
    <property type="match status" value="1"/>
</dbReference>
<evidence type="ECO:0000256" key="3">
    <source>
        <dbReference type="ARBA" id="ARBA00023125"/>
    </source>
</evidence>
<evidence type="ECO:0000256" key="1">
    <source>
        <dbReference type="ARBA" id="ARBA00009437"/>
    </source>
</evidence>
<gene>
    <name evidence="6" type="ORF">ACFQDP_13590</name>
</gene>
<reference evidence="7" key="1">
    <citation type="journal article" date="2019" name="Int. J. Syst. Evol. Microbiol.">
        <title>The Global Catalogue of Microorganisms (GCM) 10K type strain sequencing project: providing services to taxonomists for standard genome sequencing and annotation.</title>
        <authorList>
            <consortium name="The Broad Institute Genomics Platform"/>
            <consortium name="The Broad Institute Genome Sequencing Center for Infectious Disease"/>
            <person name="Wu L."/>
            <person name="Ma J."/>
        </authorList>
    </citation>
    <scope>NUCLEOTIDE SEQUENCE [LARGE SCALE GENOMIC DNA]</scope>
    <source>
        <strain evidence="7">CCUG 36916</strain>
    </source>
</reference>
<evidence type="ECO:0000259" key="5">
    <source>
        <dbReference type="PROSITE" id="PS50931"/>
    </source>
</evidence>
<dbReference type="RefSeq" id="WP_378740458.1">
    <property type="nucleotide sequence ID" value="NZ_JBHSTT010000043.1"/>
</dbReference>
<dbReference type="Pfam" id="PF03466">
    <property type="entry name" value="LysR_substrate"/>
    <property type="match status" value="1"/>
</dbReference>
<dbReference type="CDD" id="cd08422">
    <property type="entry name" value="PBP2_CrgA_like"/>
    <property type="match status" value="1"/>
</dbReference>
<dbReference type="PANTHER" id="PTHR30537:SF5">
    <property type="entry name" value="HTH-TYPE TRANSCRIPTIONAL ACTIVATOR TTDR-RELATED"/>
    <property type="match status" value="1"/>
</dbReference>
<evidence type="ECO:0000256" key="2">
    <source>
        <dbReference type="ARBA" id="ARBA00023015"/>
    </source>
</evidence>
<dbReference type="SUPFAM" id="SSF46785">
    <property type="entry name" value="Winged helix' DNA-binding domain"/>
    <property type="match status" value="1"/>
</dbReference>
<keyword evidence="2" id="KW-0805">Transcription regulation</keyword>
<dbReference type="PANTHER" id="PTHR30537">
    <property type="entry name" value="HTH-TYPE TRANSCRIPTIONAL REGULATOR"/>
    <property type="match status" value="1"/>
</dbReference>
<dbReference type="SUPFAM" id="SSF53850">
    <property type="entry name" value="Periplasmic binding protein-like II"/>
    <property type="match status" value="1"/>
</dbReference>
<keyword evidence="4" id="KW-0804">Transcription</keyword>
<dbReference type="Gene3D" id="1.10.10.10">
    <property type="entry name" value="Winged helix-like DNA-binding domain superfamily/Winged helix DNA-binding domain"/>
    <property type="match status" value="1"/>
</dbReference>
<dbReference type="InterPro" id="IPR036390">
    <property type="entry name" value="WH_DNA-bd_sf"/>
</dbReference>
<dbReference type="PROSITE" id="PS50931">
    <property type="entry name" value="HTH_LYSR"/>
    <property type="match status" value="1"/>
</dbReference>
<dbReference type="InterPro" id="IPR058163">
    <property type="entry name" value="LysR-type_TF_proteobact-type"/>
</dbReference>
<evidence type="ECO:0000313" key="7">
    <source>
        <dbReference type="Proteomes" id="UP001596237"/>
    </source>
</evidence>
<dbReference type="InterPro" id="IPR000847">
    <property type="entry name" value="LysR_HTH_N"/>
</dbReference>
<organism evidence="6 7">
    <name type="scientific">Methylorubrum zatmanii</name>
    <dbReference type="NCBI Taxonomy" id="29429"/>
    <lineage>
        <taxon>Bacteria</taxon>
        <taxon>Pseudomonadati</taxon>
        <taxon>Pseudomonadota</taxon>
        <taxon>Alphaproteobacteria</taxon>
        <taxon>Hyphomicrobiales</taxon>
        <taxon>Methylobacteriaceae</taxon>
        <taxon>Methylorubrum</taxon>
    </lineage>
</organism>
<accession>A0ABW1WQC1</accession>
<dbReference type="Pfam" id="PF00126">
    <property type="entry name" value="HTH_1"/>
    <property type="match status" value="1"/>
</dbReference>
<feature type="domain" description="HTH lysR-type" evidence="5">
    <location>
        <begin position="25"/>
        <end position="82"/>
    </location>
</feature>
<dbReference type="InterPro" id="IPR005119">
    <property type="entry name" value="LysR_subst-bd"/>
</dbReference>
<evidence type="ECO:0000313" key="6">
    <source>
        <dbReference type="EMBL" id="MFC6390358.1"/>
    </source>
</evidence>
<sequence>MASDRWPSARSRHDWVDSATMPHPQLLRDMALFVEVARRKSFSQAAAALGMPISSLSRRITMFEASVGLRLLDRTTRKLALTSSYGEAYLAQVSRLVDEAQRTFDDMMAVAKGPSGFLKIAAPPDFWVLRHLSGVITEFSALHEHIHVHVDLKPAPVDLVGDNYDLAVAIEEPRETSLIVRKVAEVENGIFGAPSYLAERGAPMTPLDLERHQVIVPTQGTSATWSLVRGEETVAITVGGPLSCNSLSLARRFAVAGQGLTRANIINVDNDVSTGRLARVLPDWTLPATPVYFVTTSRLLPAKARSFIDFATKRLATVLATASGESRRAGARPSRLAERAALSF</sequence>
<evidence type="ECO:0000256" key="4">
    <source>
        <dbReference type="ARBA" id="ARBA00023163"/>
    </source>
</evidence>
<keyword evidence="3" id="KW-0238">DNA-binding</keyword>
<comment type="caution">
    <text evidence="6">The sequence shown here is derived from an EMBL/GenBank/DDBJ whole genome shotgun (WGS) entry which is preliminary data.</text>
</comment>
<dbReference type="Proteomes" id="UP001596237">
    <property type="component" value="Unassembled WGS sequence"/>
</dbReference>
<dbReference type="InterPro" id="IPR036388">
    <property type="entry name" value="WH-like_DNA-bd_sf"/>
</dbReference>
<comment type="similarity">
    <text evidence="1">Belongs to the LysR transcriptional regulatory family.</text>
</comment>
<name>A0ABW1WQC1_9HYPH</name>
<protein>
    <submittedName>
        <fullName evidence="6">LysR family transcriptional regulator</fullName>
    </submittedName>
</protein>
<proteinExistence type="inferred from homology"/>